<dbReference type="RefSeq" id="WP_266107007.1">
    <property type="nucleotide sequence ID" value="NZ_JANIDW010000003.1"/>
</dbReference>
<comment type="caution">
    <text evidence="5">The sequence shown here is derived from an EMBL/GenBank/DDBJ whole genome shotgun (WGS) entry which is preliminary data.</text>
</comment>
<accession>A0ABT3W7V8</accession>
<dbReference type="InterPro" id="IPR024185">
    <property type="entry name" value="FTHF_cligase-like_sf"/>
</dbReference>
<dbReference type="GO" id="GO:0030272">
    <property type="term" value="F:5-formyltetrahydrofolate cyclo-ligase activity"/>
    <property type="evidence" value="ECO:0007669"/>
    <property type="project" value="UniProtKB-EC"/>
</dbReference>
<dbReference type="Pfam" id="PF01812">
    <property type="entry name" value="5-FTHF_cyc-lig"/>
    <property type="match status" value="1"/>
</dbReference>
<evidence type="ECO:0000256" key="2">
    <source>
        <dbReference type="ARBA" id="ARBA00022741"/>
    </source>
</evidence>
<dbReference type="SUPFAM" id="SSF100950">
    <property type="entry name" value="NagB/RpiA/CoA transferase-like"/>
    <property type="match status" value="1"/>
</dbReference>
<dbReference type="PANTHER" id="PTHR23407">
    <property type="entry name" value="ATPASE INHIBITOR/5-FORMYLTETRAHYDROFOLATE CYCLO-LIGASE"/>
    <property type="match status" value="1"/>
</dbReference>
<evidence type="ECO:0000256" key="4">
    <source>
        <dbReference type="RuleBase" id="RU361279"/>
    </source>
</evidence>
<comment type="similarity">
    <text evidence="1 4">Belongs to the 5-formyltetrahydrofolate cyclo-ligase family.</text>
</comment>
<protein>
    <recommendedName>
        <fullName evidence="4">5-formyltetrahydrofolate cyclo-ligase</fullName>
        <ecNumber evidence="4">6.3.3.2</ecNumber>
    </recommendedName>
</protein>
<keyword evidence="2 4" id="KW-0547">Nucleotide-binding</keyword>
<dbReference type="InterPro" id="IPR037171">
    <property type="entry name" value="NagB/RpiA_transferase-like"/>
</dbReference>
<sequence length="192" mass="21687">MPDSITSFAQKQRIRQACLADRPFVTPRQNRQLIARLAVLLQSIKPNIVAAVWPLPGEVDLRPLCKQLARVGYQVALPHTPPKGQPLIFRCWTETTRMRRGRFGTSFPTGRRCKPDVILVPLVAFDRAGGRLGYGGGYYDRTLPLYPQARLIGYGFSQQEQAHIPMDEHDQPLPMIVTDSEIIQTASMKDMF</sequence>
<organism evidence="5 6">
    <name type="scientific">Bombella saccharophila</name>
    <dbReference type="NCBI Taxonomy" id="2967338"/>
    <lineage>
        <taxon>Bacteria</taxon>
        <taxon>Pseudomonadati</taxon>
        <taxon>Pseudomonadota</taxon>
        <taxon>Alphaproteobacteria</taxon>
        <taxon>Acetobacterales</taxon>
        <taxon>Acetobacteraceae</taxon>
        <taxon>Bombella</taxon>
    </lineage>
</organism>
<dbReference type="Proteomes" id="UP001165648">
    <property type="component" value="Unassembled WGS sequence"/>
</dbReference>
<comment type="catalytic activity">
    <reaction evidence="4">
        <text>(6S)-5-formyl-5,6,7,8-tetrahydrofolate + ATP = (6R)-5,10-methenyltetrahydrofolate + ADP + phosphate</text>
        <dbReference type="Rhea" id="RHEA:10488"/>
        <dbReference type="ChEBI" id="CHEBI:30616"/>
        <dbReference type="ChEBI" id="CHEBI:43474"/>
        <dbReference type="ChEBI" id="CHEBI:57455"/>
        <dbReference type="ChEBI" id="CHEBI:57457"/>
        <dbReference type="ChEBI" id="CHEBI:456216"/>
        <dbReference type="EC" id="6.3.3.2"/>
    </reaction>
</comment>
<dbReference type="PANTHER" id="PTHR23407:SF1">
    <property type="entry name" value="5-FORMYLTETRAHYDROFOLATE CYCLO-LIGASE"/>
    <property type="match status" value="1"/>
</dbReference>
<dbReference type="PIRSF" id="PIRSF006806">
    <property type="entry name" value="FTHF_cligase"/>
    <property type="match status" value="1"/>
</dbReference>
<evidence type="ECO:0000313" key="5">
    <source>
        <dbReference type="EMBL" id="MCX5615171.1"/>
    </source>
</evidence>
<name>A0ABT3W7V8_9PROT</name>
<evidence type="ECO:0000256" key="1">
    <source>
        <dbReference type="ARBA" id="ARBA00010638"/>
    </source>
</evidence>
<evidence type="ECO:0000313" key="6">
    <source>
        <dbReference type="Proteomes" id="UP001165648"/>
    </source>
</evidence>
<keyword evidence="3 4" id="KW-0067">ATP-binding</keyword>
<comment type="cofactor">
    <cofactor evidence="4">
        <name>Mg(2+)</name>
        <dbReference type="ChEBI" id="CHEBI:18420"/>
    </cofactor>
</comment>
<dbReference type="EMBL" id="JANIDW010000003">
    <property type="protein sequence ID" value="MCX5615171.1"/>
    <property type="molecule type" value="Genomic_DNA"/>
</dbReference>
<dbReference type="EC" id="6.3.3.2" evidence="4"/>
<keyword evidence="6" id="KW-1185">Reference proteome</keyword>
<gene>
    <name evidence="5" type="ORF">NQF64_07930</name>
</gene>
<evidence type="ECO:0000256" key="3">
    <source>
        <dbReference type="ARBA" id="ARBA00022840"/>
    </source>
</evidence>
<proteinExistence type="inferred from homology"/>
<keyword evidence="4" id="KW-0460">Magnesium</keyword>
<dbReference type="NCBIfam" id="TIGR02727">
    <property type="entry name" value="MTHFS_bact"/>
    <property type="match status" value="1"/>
</dbReference>
<dbReference type="Gene3D" id="3.40.50.10420">
    <property type="entry name" value="NagB/RpiA/CoA transferase-like"/>
    <property type="match status" value="1"/>
</dbReference>
<dbReference type="InterPro" id="IPR002698">
    <property type="entry name" value="FTHF_cligase"/>
</dbReference>
<keyword evidence="5" id="KW-0436">Ligase</keyword>
<reference evidence="5 6" key="1">
    <citation type="submission" date="2022-07" db="EMBL/GenBank/DDBJ databases">
        <title>Bombella genomes.</title>
        <authorList>
            <person name="Harer L."/>
            <person name="Styblova S."/>
            <person name="Ehrmann M."/>
        </authorList>
    </citation>
    <scope>NUCLEOTIDE SEQUENCE [LARGE SCALE GENOMIC DNA]</scope>
    <source>
        <strain evidence="5 6">TMW 2.2558</strain>
    </source>
</reference>
<keyword evidence="4" id="KW-0479">Metal-binding</keyword>